<dbReference type="Pfam" id="PF12638">
    <property type="entry name" value="Staygreen"/>
    <property type="match status" value="1"/>
</dbReference>
<proteinExistence type="predicted"/>
<evidence type="ECO:0000313" key="2">
    <source>
        <dbReference type="EMBL" id="HIZ71771.1"/>
    </source>
</evidence>
<organism evidence="2 3">
    <name type="scientific">Candidatus Atopostipes pullistercoris</name>
    <dbReference type="NCBI Taxonomy" id="2838467"/>
    <lineage>
        <taxon>Bacteria</taxon>
        <taxon>Bacillati</taxon>
        <taxon>Bacillota</taxon>
        <taxon>Bacilli</taxon>
        <taxon>Lactobacillales</taxon>
        <taxon>Carnobacteriaceae</taxon>
        <taxon>Atopostipes</taxon>
    </lineage>
</organism>
<dbReference type="EMBL" id="DXAZ01000141">
    <property type="protein sequence ID" value="HIZ71771.1"/>
    <property type="molecule type" value="Genomic_DNA"/>
</dbReference>
<name>A0A9D2G3T5_9LACT</name>
<protein>
    <submittedName>
        <fullName evidence="2">Staygreen family protein</fullName>
    </submittedName>
</protein>
<reference evidence="2" key="1">
    <citation type="journal article" date="2021" name="PeerJ">
        <title>Extensive microbial diversity within the chicken gut microbiome revealed by metagenomics and culture.</title>
        <authorList>
            <person name="Gilroy R."/>
            <person name="Ravi A."/>
            <person name="Getino M."/>
            <person name="Pursley I."/>
            <person name="Horton D.L."/>
            <person name="Alikhan N.F."/>
            <person name="Baker D."/>
            <person name="Gharbi K."/>
            <person name="Hall N."/>
            <person name="Watson M."/>
            <person name="Adriaenssens E.M."/>
            <person name="Foster-Nyarko E."/>
            <person name="Jarju S."/>
            <person name="Secka A."/>
            <person name="Antonio M."/>
            <person name="Oren A."/>
            <person name="Chaudhuri R.R."/>
            <person name="La Ragione R."/>
            <person name="Hildebrand F."/>
            <person name="Pallen M.J."/>
        </authorList>
    </citation>
    <scope>NUCLEOTIDE SEQUENCE</scope>
    <source>
        <strain evidence="2">CHK169-4300</strain>
    </source>
</reference>
<dbReference type="AlphaFoldDB" id="A0A9D2G3T5"/>
<comment type="caution">
    <text evidence="2">The sequence shown here is derived from an EMBL/GenBank/DDBJ whole genome shotgun (WGS) entry which is preliminary data.</text>
</comment>
<evidence type="ECO:0000259" key="1">
    <source>
        <dbReference type="Pfam" id="PF12638"/>
    </source>
</evidence>
<accession>A0A9D2G3T5</accession>
<dbReference type="InterPro" id="IPR024438">
    <property type="entry name" value="Staygreen"/>
</dbReference>
<sequence length="183" mass="21026">MHKKTKAIKKSMVLNNAKLSEPKQAKLSKVINKSKQEDYLEVHFTERILSCKDPEHHHYILTHCDETGEMDLYVDKEYNLKSVNWELRDEVCGEWTKEGQKYELMLTVYVGSDLDAPERKKIFKDHISTVVGLIMHGDAALIAANPTLCDSKVSICYYDGTEESSDMEELGLVKDHIYTSLKK</sequence>
<evidence type="ECO:0000313" key="3">
    <source>
        <dbReference type="Proteomes" id="UP000824106"/>
    </source>
</evidence>
<feature type="domain" description="Staygreen protein" evidence="1">
    <location>
        <begin position="38"/>
        <end position="175"/>
    </location>
</feature>
<reference evidence="2" key="2">
    <citation type="submission" date="2021-04" db="EMBL/GenBank/DDBJ databases">
        <authorList>
            <person name="Gilroy R."/>
        </authorList>
    </citation>
    <scope>NUCLEOTIDE SEQUENCE</scope>
    <source>
        <strain evidence="2">CHK169-4300</strain>
    </source>
</reference>
<gene>
    <name evidence="2" type="ORF">H9808_08435</name>
</gene>
<dbReference type="Proteomes" id="UP000824106">
    <property type="component" value="Unassembled WGS sequence"/>
</dbReference>